<proteinExistence type="predicted"/>
<dbReference type="InterPro" id="IPR046193">
    <property type="entry name" value="DUF6221"/>
</dbReference>
<dbReference type="EMBL" id="JBHUCM010000038">
    <property type="protein sequence ID" value="MFD1543176.1"/>
    <property type="molecule type" value="Genomic_DNA"/>
</dbReference>
<evidence type="ECO:0000313" key="2">
    <source>
        <dbReference type="Proteomes" id="UP001597097"/>
    </source>
</evidence>
<accession>A0ABW4GLM7</accession>
<dbReference type="RefSeq" id="WP_219536061.1">
    <property type="nucleotide sequence ID" value="NZ_JAHKRM010000028.1"/>
</dbReference>
<protein>
    <submittedName>
        <fullName evidence="1">DUF6221 family protein</fullName>
    </submittedName>
</protein>
<sequence length="138" mass="15143">MTDLLSWLRATIEADSATAGAATPGPWSYDPVREWYDGEDFVTMTNGQEFVGFGDPSAFRGAVCITGDAGDGPSMRDAVHIARHDPRDVMARCAAELRLLAEHGHGEICDRGPACDVLRLLAYGYRHRPGWLPEWAPR</sequence>
<keyword evidence="2" id="KW-1185">Reference proteome</keyword>
<comment type="caution">
    <text evidence="1">The sequence shown here is derived from an EMBL/GenBank/DDBJ whole genome shotgun (WGS) entry which is preliminary data.</text>
</comment>
<dbReference type="Pfam" id="PF19730">
    <property type="entry name" value="DUF6221"/>
    <property type="match status" value="1"/>
</dbReference>
<gene>
    <name evidence="1" type="ORF">ACFSJ0_39415</name>
</gene>
<organism evidence="1 2">
    <name type="scientific">Nonomuraea guangzhouensis</name>
    <dbReference type="NCBI Taxonomy" id="1291555"/>
    <lineage>
        <taxon>Bacteria</taxon>
        <taxon>Bacillati</taxon>
        <taxon>Actinomycetota</taxon>
        <taxon>Actinomycetes</taxon>
        <taxon>Streptosporangiales</taxon>
        <taxon>Streptosporangiaceae</taxon>
        <taxon>Nonomuraea</taxon>
    </lineage>
</organism>
<evidence type="ECO:0000313" key="1">
    <source>
        <dbReference type="EMBL" id="MFD1543176.1"/>
    </source>
</evidence>
<dbReference type="Proteomes" id="UP001597097">
    <property type="component" value="Unassembled WGS sequence"/>
</dbReference>
<name>A0ABW4GLM7_9ACTN</name>
<reference evidence="2" key="1">
    <citation type="journal article" date="2019" name="Int. J. Syst. Evol. Microbiol.">
        <title>The Global Catalogue of Microorganisms (GCM) 10K type strain sequencing project: providing services to taxonomists for standard genome sequencing and annotation.</title>
        <authorList>
            <consortium name="The Broad Institute Genomics Platform"/>
            <consortium name="The Broad Institute Genome Sequencing Center for Infectious Disease"/>
            <person name="Wu L."/>
            <person name="Ma J."/>
        </authorList>
    </citation>
    <scope>NUCLEOTIDE SEQUENCE [LARGE SCALE GENOMIC DNA]</scope>
    <source>
        <strain evidence="2">CGMCC 1.15399</strain>
    </source>
</reference>